<dbReference type="Pfam" id="PF07238">
    <property type="entry name" value="PilZ"/>
    <property type="match status" value="1"/>
</dbReference>
<feature type="transmembrane region" description="Helical" evidence="3">
    <location>
        <begin position="116"/>
        <end position="140"/>
    </location>
</feature>
<dbReference type="InterPro" id="IPR004089">
    <property type="entry name" value="MCPsignal_dom"/>
</dbReference>
<dbReference type="InterPro" id="IPR009875">
    <property type="entry name" value="PilZ_domain"/>
</dbReference>
<dbReference type="EMBL" id="JACOQH010000007">
    <property type="protein sequence ID" value="MBC5754351.1"/>
    <property type="molecule type" value="Genomic_DNA"/>
</dbReference>
<protein>
    <submittedName>
        <fullName evidence="5">PilZ domain-containing protein</fullName>
    </submittedName>
</protein>
<keyword evidence="1 2" id="KW-0807">Transducer</keyword>
<feature type="transmembrane region" description="Helical" evidence="3">
    <location>
        <begin position="42"/>
        <end position="63"/>
    </location>
</feature>
<keyword evidence="6" id="KW-1185">Reference proteome</keyword>
<dbReference type="PANTHER" id="PTHR32089:SF41">
    <property type="entry name" value="METHYL-ACCEPTING CHEMOTAXIS PROTEIN"/>
    <property type="match status" value="1"/>
</dbReference>
<evidence type="ECO:0000256" key="1">
    <source>
        <dbReference type="ARBA" id="ARBA00023224"/>
    </source>
</evidence>
<reference evidence="5 6" key="1">
    <citation type="submission" date="2020-08" db="EMBL/GenBank/DDBJ databases">
        <title>Genome public.</title>
        <authorList>
            <person name="Liu C."/>
            <person name="Sun Q."/>
        </authorList>
    </citation>
    <scope>NUCLEOTIDE SEQUENCE [LARGE SCALE GENOMIC DNA]</scope>
    <source>
        <strain evidence="5 6">BX0805</strain>
    </source>
</reference>
<keyword evidence="3" id="KW-0472">Membrane</keyword>
<proteinExistence type="predicted"/>
<dbReference type="SMART" id="SM00283">
    <property type="entry name" value="MA"/>
    <property type="match status" value="1"/>
</dbReference>
<organism evidence="5 6">
    <name type="scientific">Roseburia yibonii</name>
    <dbReference type="NCBI Taxonomy" id="2763063"/>
    <lineage>
        <taxon>Bacteria</taxon>
        <taxon>Bacillati</taxon>
        <taxon>Bacillota</taxon>
        <taxon>Clostridia</taxon>
        <taxon>Lachnospirales</taxon>
        <taxon>Lachnospiraceae</taxon>
        <taxon>Roseburia</taxon>
    </lineage>
</organism>
<dbReference type="Proteomes" id="UP000621540">
    <property type="component" value="Unassembled WGS sequence"/>
</dbReference>
<evidence type="ECO:0000256" key="2">
    <source>
        <dbReference type="PROSITE-ProRule" id="PRU00284"/>
    </source>
</evidence>
<dbReference type="Gene3D" id="2.40.10.220">
    <property type="entry name" value="predicted glycosyltransferase like domains"/>
    <property type="match status" value="1"/>
</dbReference>
<dbReference type="PANTHER" id="PTHR32089">
    <property type="entry name" value="METHYL-ACCEPTING CHEMOTAXIS PROTEIN MCPB"/>
    <property type="match status" value="1"/>
</dbReference>
<accession>A0ABR7IBN2</accession>
<dbReference type="Gene3D" id="1.10.287.950">
    <property type="entry name" value="Methyl-accepting chemotaxis protein"/>
    <property type="match status" value="1"/>
</dbReference>
<feature type="transmembrane region" description="Helical" evidence="3">
    <location>
        <begin position="75"/>
        <end position="96"/>
    </location>
</feature>
<dbReference type="RefSeq" id="WP_186982421.1">
    <property type="nucleotide sequence ID" value="NZ_JACOQH010000007.1"/>
</dbReference>
<gene>
    <name evidence="5" type="ORF">H8Z76_10080</name>
</gene>
<feature type="domain" description="Methyl-accepting transducer" evidence="4">
    <location>
        <begin position="213"/>
        <end position="449"/>
    </location>
</feature>
<feature type="transmembrane region" description="Helical" evidence="3">
    <location>
        <begin position="152"/>
        <end position="171"/>
    </location>
</feature>
<evidence type="ECO:0000313" key="6">
    <source>
        <dbReference type="Proteomes" id="UP000621540"/>
    </source>
</evidence>
<dbReference type="SUPFAM" id="SSF141371">
    <property type="entry name" value="PilZ domain-like"/>
    <property type="match status" value="1"/>
</dbReference>
<evidence type="ECO:0000313" key="5">
    <source>
        <dbReference type="EMBL" id="MBC5754351.1"/>
    </source>
</evidence>
<keyword evidence="3" id="KW-1133">Transmembrane helix</keyword>
<keyword evidence="3" id="KW-0812">Transmembrane</keyword>
<dbReference type="PROSITE" id="PS50111">
    <property type="entry name" value="CHEMOTAXIS_TRANSDUC_2"/>
    <property type="match status" value="1"/>
</dbReference>
<comment type="caution">
    <text evidence="5">The sequence shown here is derived from an EMBL/GenBank/DDBJ whole genome shotgun (WGS) entry which is preliminary data.</text>
</comment>
<dbReference type="Pfam" id="PF00015">
    <property type="entry name" value="MCPsignal"/>
    <property type="match status" value="1"/>
</dbReference>
<evidence type="ECO:0000259" key="4">
    <source>
        <dbReference type="PROSITE" id="PS50111"/>
    </source>
</evidence>
<name>A0ABR7IBN2_9FIRM</name>
<dbReference type="SUPFAM" id="SSF58104">
    <property type="entry name" value="Methyl-accepting chemotaxis protein (MCP) signaling domain"/>
    <property type="match status" value="1"/>
</dbReference>
<sequence length="702" mass="77516">MNYDENAFKEKANRKARRIWLIFALLLTANYGSDTASGLNSPTYYLVFVLLCWLPFFAGELVLRTKGWATDLYKYDLVIGYGIFYTFVVSTTASPIAFTYILPVTSLLVLYKNRKFMVYCGIANTLIIIASSVYHVVALGANSASDMKNYQLEVACIILCYICYVMSIQHLNESDGAMTDSIKADLHRVITTVEKVKSASNSIMDGVTVVRELASENKHGSDMVVLGMNELTGNNEKLQEHTDSSVEMTTDISSQVQNVASLIEEMVSLTNESGAHAKSSSTDLESLVNTTAAMSDLSTEVENVLNDFKTEFEMVKQETGTIDSISNQTNLLALNASIEAARAGEAGKGFAVVAEQIRTLSNETKSSSGQIRDALVRLDEISGKMTTSIEETLKLIQITLEKVTQTGENVEKITTDSTKLGDHIQVIDSAMKHMETSNSHLVDNMEQVTRIMTTMTECIKNSDEISRRMLSKYAESASNINTIEDIIEALMRELGIGGFMGADDLKPGLKVTVSLGEGSHAAELHGDLKQVTKEGVVITLSDAPSFSDDTACKFQVTVGNELYYWEHAKIRTEKPAGTYRILLDTRPKINNRRKYPRVDISNACTITVKRTGETFNGRLDNISANGFALLANDPFFADCKGLDIAISIQDFALPDHSDLEGHIIRCSDDNGVYIIGCQMPEDNFYIMNYVENCLEKGEHSFR</sequence>
<evidence type="ECO:0000256" key="3">
    <source>
        <dbReference type="SAM" id="Phobius"/>
    </source>
</evidence>